<keyword evidence="2" id="KW-0808">Transferase</keyword>
<evidence type="ECO:0000256" key="1">
    <source>
        <dbReference type="ARBA" id="ARBA00008383"/>
    </source>
</evidence>
<dbReference type="Gene3D" id="3.30.1540.10">
    <property type="entry name" value="formyl-coa transferase, domain 3"/>
    <property type="match status" value="1"/>
</dbReference>
<dbReference type="PANTHER" id="PTHR48207">
    <property type="entry name" value="SUCCINATE--HYDROXYMETHYLGLUTARATE COA-TRANSFERASE"/>
    <property type="match status" value="1"/>
</dbReference>
<dbReference type="SUPFAM" id="SSF89796">
    <property type="entry name" value="CoA-transferase family III (CaiB/BaiF)"/>
    <property type="match status" value="1"/>
</dbReference>
<comment type="similarity">
    <text evidence="1">Belongs to the CoA-transferase III family.</text>
</comment>
<accession>A0AAW0MMM4</accession>
<dbReference type="PANTHER" id="PTHR48207:SF3">
    <property type="entry name" value="SUCCINATE--HYDROXYMETHYLGLUTARATE COA-TRANSFERASE"/>
    <property type="match status" value="1"/>
</dbReference>
<comment type="caution">
    <text evidence="3">The sequence shown here is derived from an EMBL/GenBank/DDBJ whole genome shotgun (WGS) entry which is preliminary data.</text>
</comment>
<protein>
    <submittedName>
        <fullName evidence="3">Uncharacterized protein</fullName>
    </submittedName>
</protein>
<reference evidence="4" key="1">
    <citation type="submission" date="2024-04" db="EMBL/GenBank/DDBJ databases">
        <title>Salinicola lusitanus LLJ914,a marine bacterium isolated from the Okinawa Trough.</title>
        <authorList>
            <person name="Li J."/>
        </authorList>
    </citation>
    <scope>NUCLEOTIDE SEQUENCE [LARGE SCALE GENOMIC DNA]</scope>
</reference>
<dbReference type="InterPro" id="IPR044855">
    <property type="entry name" value="CoA-Trfase_III_dom3_sf"/>
</dbReference>
<dbReference type="Pfam" id="PF02515">
    <property type="entry name" value="CoA_transf_3"/>
    <property type="match status" value="1"/>
</dbReference>
<dbReference type="Proteomes" id="UP001460270">
    <property type="component" value="Unassembled WGS sequence"/>
</dbReference>
<evidence type="ECO:0000313" key="4">
    <source>
        <dbReference type="Proteomes" id="UP001460270"/>
    </source>
</evidence>
<evidence type="ECO:0000313" key="3">
    <source>
        <dbReference type="EMBL" id="KAK7880382.1"/>
    </source>
</evidence>
<proteinExistence type="inferred from homology"/>
<gene>
    <name evidence="3" type="ORF">WMY93_032972</name>
</gene>
<name>A0AAW0MMM4_9GOBI</name>
<dbReference type="InterPro" id="IPR023606">
    <property type="entry name" value="CoA-Trfase_III_dom_1_sf"/>
</dbReference>
<sequence length="136" mass="15128">MSSYTLRNESTGFVLLRGFRTSDGHIVVAAGNDSQFVRVCQVLGLDRVSKEPKYKTNTLRVQNRRELLPLLQDRFVQESTSDWLRRFEGSGVPVGPINSMEQVFSDPQVSLHWDCSLSKPDLEDCGPGATGDPPTS</sequence>
<dbReference type="GO" id="GO:0047369">
    <property type="term" value="F:succinate-hydroxymethylglutarate CoA-transferase activity"/>
    <property type="evidence" value="ECO:0007669"/>
    <property type="project" value="TreeGrafter"/>
</dbReference>
<organism evidence="3 4">
    <name type="scientific">Mugilogobius chulae</name>
    <name type="common">yellowstripe goby</name>
    <dbReference type="NCBI Taxonomy" id="88201"/>
    <lineage>
        <taxon>Eukaryota</taxon>
        <taxon>Metazoa</taxon>
        <taxon>Chordata</taxon>
        <taxon>Craniata</taxon>
        <taxon>Vertebrata</taxon>
        <taxon>Euteleostomi</taxon>
        <taxon>Actinopterygii</taxon>
        <taxon>Neopterygii</taxon>
        <taxon>Teleostei</taxon>
        <taxon>Neoteleostei</taxon>
        <taxon>Acanthomorphata</taxon>
        <taxon>Gobiaria</taxon>
        <taxon>Gobiiformes</taxon>
        <taxon>Gobioidei</taxon>
        <taxon>Gobiidae</taxon>
        <taxon>Gobionellinae</taxon>
        <taxon>Mugilogobius</taxon>
    </lineage>
</organism>
<evidence type="ECO:0000256" key="2">
    <source>
        <dbReference type="ARBA" id="ARBA00022679"/>
    </source>
</evidence>
<keyword evidence="4" id="KW-1185">Reference proteome</keyword>
<dbReference type="GO" id="GO:0005739">
    <property type="term" value="C:mitochondrion"/>
    <property type="evidence" value="ECO:0007669"/>
    <property type="project" value="TreeGrafter"/>
</dbReference>
<dbReference type="AlphaFoldDB" id="A0AAW0MMM4"/>
<dbReference type="InterPro" id="IPR003673">
    <property type="entry name" value="CoA-Trfase_fam_III"/>
</dbReference>
<dbReference type="EMBL" id="JBBPFD010000106">
    <property type="protein sequence ID" value="KAK7880382.1"/>
    <property type="molecule type" value="Genomic_DNA"/>
</dbReference>
<dbReference type="InterPro" id="IPR050483">
    <property type="entry name" value="CoA-transferase_III_domain"/>
</dbReference>